<evidence type="ECO:0000256" key="5">
    <source>
        <dbReference type="ARBA" id="ARBA00022968"/>
    </source>
</evidence>
<dbReference type="GO" id="GO:0005768">
    <property type="term" value="C:endosome"/>
    <property type="evidence" value="ECO:0007669"/>
    <property type="project" value="TreeGrafter"/>
</dbReference>
<comment type="caution">
    <text evidence="7">The sequence shown here is derived from an EMBL/GenBank/DDBJ whole genome shotgun (WGS) entry which is preliminary data.</text>
</comment>
<comment type="similarity">
    <text evidence="2">Belongs to the glycosyltransferase 34 family.</text>
</comment>
<dbReference type="AlphaFoldDB" id="A0A6A4Q1X7"/>
<comment type="subcellular location">
    <subcellularLocation>
        <location evidence="1">Golgi apparatus membrane</location>
        <topology evidence="1">Single-pass type II membrane protein</topology>
    </subcellularLocation>
</comment>
<dbReference type="InterPro" id="IPR008630">
    <property type="entry name" value="Glyco_trans_34"/>
</dbReference>
<reference evidence="8" key="1">
    <citation type="journal article" date="2020" name="Nat. Commun.">
        <title>Genome sequence of the cluster root forming white lupin.</title>
        <authorList>
            <person name="Hufnagel B."/>
            <person name="Marques A."/>
            <person name="Soriano A."/>
            <person name="Marques L."/>
            <person name="Divol F."/>
            <person name="Doumas P."/>
            <person name="Sallet E."/>
            <person name="Mancinotti D."/>
            <person name="Carrere S."/>
            <person name="Marande W."/>
            <person name="Arribat S."/>
            <person name="Keller J."/>
            <person name="Huneau C."/>
            <person name="Blein T."/>
            <person name="Aime D."/>
            <person name="Laguerre M."/>
            <person name="Taylor J."/>
            <person name="Schubert V."/>
            <person name="Nelson M."/>
            <person name="Geu-Flores F."/>
            <person name="Crespi M."/>
            <person name="Gallardo-Guerrero K."/>
            <person name="Delaux P.-M."/>
            <person name="Salse J."/>
            <person name="Berges H."/>
            <person name="Guyot R."/>
            <person name="Gouzy J."/>
            <person name="Peret B."/>
        </authorList>
    </citation>
    <scope>NUCLEOTIDE SEQUENCE [LARGE SCALE GENOMIC DNA]</scope>
    <source>
        <strain evidence="8">cv. Amiga</strain>
    </source>
</reference>
<organism evidence="7 8">
    <name type="scientific">Lupinus albus</name>
    <name type="common">White lupine</name>
    <name type="synonym">Lupinus termis</name>
    <dbReference type="NCBI Taxonomy" id="3870"/>
    <lineage>
        <taxon>Eukaryota</taxon>
        <taxon>Viridiplantae</taxon>
        <taxon>Streptophyta</taxon>
        <taxon>Embryophyta</taxon>
        <taxon>Tracheophyta</taxon>
        <taxon>Spermatophyta</taxon>
        <taxon>Magnoliopsida</taxon>
        <taxon>eudicotyledons</taxon>
        <taxon>Gunneridae</taxon>
        <taxon>Pentapetalae</taxon>
        <taxon>rosids</taxon>
        <taxon>fabids</taxon>
        <taxon>Fabales</taxon>
        <taxon>Fabaceae</taxon>
        <taxon>Papilionoideae</taxon>
        <taxon>50 kb inversion clade</taxon>
        <taxon>genistoids sensu lato</taxon>
        <taxon>core genistoids</taxon>
        <taxon>Genisteae</taxon>
        <taxon>Lupinus</taxon>
    </lineage>
</organism>
<keyword evidence="4 7" id="KW-0808">Transferase</keyword>
<dbReference type="InterPro" id="IPR029044">
    <property type="entry name" value="Nucleotide-diphossugar_trans"/>
</dbReference>
<dbReference type="GO" id="GO:0005802">
    <property type="term" value="C:trans-Golgi network"/>
    <property type="evidence" value="ECO:0007669"/>
    <property type="project" value="TreeGrafter"/>
</dbReference>
<keyword evidence="5" id="KW-0735">Signal-anchor</keyword>
<evidence type="ECO:0000313" key="7">
    <source>
        <dbReference type="EMBL" id="KAE9607811.1"/>
    </source>
</evidence>
<dbReference type="PANTHER" id="PTHR31311">
    <property type="entry name" value="XYLOGLUCAN 6-XYLOSYLTRANSFERASE 5-RELATED-RELATED"/>
    <property type="match status" value="1"/>
</dbReference>
<keyword evidence="8" id="KW-1185">Reference proteome</keyword>
<dbReference type="GO" id="GO:0000139">
    <property type="term" value="C:Golgi membrane"/>
    <property type="evidence" value="ECO:0007669"/>
    <property type="project" value="UniProtKB-SubCell"/>
</dbReference>
<dbReference type="GO" id="GO:0008378">
    <property type="term" value="F:galactosyltransferase activity"/>
    <property type="evidence" value="ECO:0007669"/>
    <property type="project" value="TreeGrafter"/>
</dbReference>
<dbReference type="OrthoDB" id="407658at2759"/>
<keyword evidence="5" id="KW-0812">Transmembrane</keyword>
<dbReference type="Proteomes" id="UP000447434">
    <property type="component" value="Chromosome 9"/>
</dbReference>
<sequence length="435" mass="50967">MTMPKSKRLFSFLNSNLNGGKATIFIIFFLFVLWFTKDKFTILFLGPTKTHTSSSNVVLVPDPPEKTFYDDPHVSYSIEKPITNWDEKRSHWLRFHPSLAIEVADRVLMVTGTQPGPCKNPVGDHLLLRSFKNKVDYCRLQGCDVFYNNVYLHPKMDSYWAKLTVIRSAMVAHPDVEWIWWMDADAVVTDMEFKLPLESYKDHNLIVHGWDNMVYGDNENKSWTGLNTGSYLMRNCQWSMDLLQEWSTMGPLSSEYEKWGEILKGIFKDKPFPLPDDQSSLIYLLYKERSKWGKKTYLEGGYDLESYWVAMLGRFEELLFGYNDLEEDVSGLRRRHAEKLSKWYGELREPHLRKRGWVPLSKGKRPFVTHFTGCQPCSGNHNPSYVGETCWKEMEKALNFADNQVLRKYGFMRKNLSTSSVYEVPFDYPWSDFLR</sequence>
<dbReference type="Gene3D" id="3.90.550.10">
    <property type="entry name" value="Spore Coat Polysaccharide Biosynthesis Protein SpsA, Chain A"/>
    <property type="match status" value="1"/>
</dbReference>
<evidence type="ECO:0000256" key="4">
    <source>
        <dbReference type="ARBA" id="ARBA00022679"/>
    </source>
</evidence>
<evidence type="ECO:0000256" key="6">
    <source>
        <dbReference type="ARBA" id="ARBA00023034"/>
    </source>
</evidence>
<gene>
    <name evidence="7" type="ORF">Lalb_Chr09g0334111</name>
</gene>
<evidence type="ECO:0000256" key="1">
    <source>
        <dbReference type="ARBA" id="ARBA00004323"/>
    </source>
</evidence>
<name>A0A6A4Q1X7_LUPAL</name>
<accession>A0A6A4Q1X7</accession>
<dbReference type="PANTHER" id="PTHR31311:SF17">
    <property type="entry name" value="GALACTOSYL TRANSFERASE GMA12_MNN10 FAMILY PROTEIN"/>
    <property type="match status" value="1"/>
</dbReference>
<evidence type="ECO:0000313" key="8">
    <source>
        <dbReference type="Proteomes" id="UP000447434"/>
    </source>
</evidence>
<proteinExistence type="inferred from homology"/>
<keyword evidence="3" id="KW-0328">Glycosyltransferase</keyword>
<evidence type="ECO:0000256" key="3">
    <source>
        <dbReference type="ARBA" id="ARBA00022676"/>
    </source>
</evidence>
<keyword evidence="6" id="KW-0333">Golgi apparatus</keyword>
<evidence type="ECO:0000256" key="2">
    <source>
        <dbReference type="ARBA" id="ARBA00005664"/>
    </source>
</evidence>
<dbReference type="EMBL" id="WOCE01000009">
    <property type="protein sequence ID" value="KAE9607811.1"/>
    <property type="molecule type" value="Genomic_DNA"/>
</dbReference>
<dbReference type="Pfam" id="PF05637">
    <property type="entry name" value="Glyco_transf_34"/>
    <property type="match status" value="1"/>
</dbReference>
<protein>
    <submittedName>
        <fullName evidence="7">Putative xyloglucan 6-xylosyltransferase</fullName>
    </submittedName>
</protein>